<evidence type="ECO:0000256" key="4">
    <source>
        <dbReference type="ARBA" id="ARBA00022692"/>
    </source>
</evidence>
<dbReference type="InterPro" id="IPR053385">
    <property type="entry name" value="ABC_transport_permease"/>
</dbReference>
<evidence type="ECO:0000259" key="9">
    <source>
        <dbReference type="PROSITE" id="PS50928"/>
    </source>
</evidence>
<comment type="caution">
    <text evidence="10">The sequence shown here is derived from an EMBL/GenBank/DDBJ whole genome shotgun (WGS) entry which is preliminary data.</text>
</comment>
<gene>
    <name evidence="10" type="ORF">ENT87_01040</name>
</gene>
<keyword evidence="2 8" id="KW-0813">Transport</keyword>
<evidence type="ECO:0000256" key="3">
    <source>
        <dbReference type="ARBA" id="ARBA00022475"/>
    </source>
</evidence>
<evidence type="ECO:0000256" key="7">
    <source>
        <dbReference type="ARBA" id="ARBA00024202"/>
    </source>
</evidence>
<dbReference type="PANTHER" id="PTHR43386">
    <property type="entry name" value="OLIGOPEPTIDE TRANSPORT SYSTEM PERMEASE PROTEIN APPC"/>
    <property type="match status" value="1"/>
</dbReference>
<dbReference type="InterPro" id="IPR000515">
    <property type="entry name" value="MetI-like"/>
</dbReference>
<feature type="transmembrane region" description="Helical" evidence="8">
    <location>
        <begin position="268"/>
        <end position="289"/>
    </location>
</feature>
<dbReference type="Pfam" id="PF00528">
    <property type="entry name" value="BPD_transp_1"/>
    <property type="match status" value="1"/>
</dbReference>
<dbReference type="EMBL" id="DTAI01000036">
    <property type="protein sequence ID" value="HGN36127.1"/>
    <property type="molecule type" value="Genomic_DNA"/>
</dbReference>
<comment type="subcellular location">
    <subcellularLocation>
        <location evidence="1 8">Cell membrane</location>
        <topology evidence="1 8">Multi-pass membrane protein</topology>
    </subcellularLocation>
</comment>
<name>A0A7J3I694_9CREN</name>
<dbReference type="Gene3D" id="1.10.3720.10">
    <property type="entry name" value="MetI-like"/>
    <property type="match status" value="1"/>
</dbReference>
<organism evidence="10">
    <name type="scientific">Ignisphaera aggregans</name>
    <dbReference type="NCBI Taxonomy" id="334771"/>
    <lineage>
        <taxon>Archaea</taxon>
        <taxon>Thermoproteota</taxon>
        <taxon>Thermoprotei</taxon>
        <taxon>Desulfurococcales</taxon>
        <taxon>Desulfurococcaceae</taxon>
        <taxon>Ignisphaera</taxon>
    </lineage>
</organism>
<evidence type="ECO:0000256" key="2">
    <source>
        <dbReference type="ARBA" id="ARBA00022448"/>
    </source>
</evidence>
<dbReference type="GO" id="GO:0005886">
    <property type="term" value="C:plasma membrane"/>
    <property type="evidence" value="ECO:0007669"/>
    <property type="project" value="UniProtKB-SubCell"/>
</dbReference>
<keyword evidence="6 8" id="KW-0472">Membrane</keyword>
<keyword evidence="5 8" id="KW-1133">Transmembrane helix</keyword>
<keyword evidence="4 8" id="KW-0812">Transmembrane</keyword>
<keyword evidence="3" id="KW-1003">Cell membrane</keyword>
<feature type="domain" description="ABC transmembrane type-1" evidence="9">
    <location>
        <begin position="100"/>
        <end position="289"/>
    </location>
</feature>
<dbReference type="InterPro" id="IPR050366">
    <property type="entry name" value="BP-dependent_transpt_permease"/>
</dbReference>
<reference evidence="10" key="1">
    <citation type="journal article" date="2020" name="mSystems">
        <title>Genome- and Community-Level Interaction Insights into Carbon Utilization and Element Cycling Functions of Hydrothermarchaeota in Hydrothermal Sediment.</title>
        <authorList>
            <person name="Zhou Z."/>
            <person name="Liu Y."/>
            <person name="Xu W."/>
            <person name="Pan J."/>
            <person name="Luo Z.H."/>
            <person name="Li M."/>
        </authorList>
    </citation>
    <scope>NUCLEOTIDE SEQUENCE [LARGE SCALE GENOMIC DNA]</scope>
    <source>
        <strain evidence="10">SpSt-618</strain>
    </source>
</reference>
<sequence length="308" mass="33780">MTQGWKNHKILGISRPISQFINEWKLIFAVIRKSPITTIGLAIVMGFVILGIVGPYITPYDPMTIGVTGTLKRLHPPCLEHPFGTDEYGRDLFSRVLYGARISLIAALCVMALAVPIGIVLGLVSGYYGGIIDEIIMRVTDIFLSFPGLVLAIAFSASLGAGLTSAIIALAAVWWPGYVRVIRAQVLVVKEMLFVEAAKAIGVKTSRILFRHILPNSITPLLVLITFDFGSVILATSALSFIGLGAQPPIPEWGRLIADGRKWFPEKWWYSFFPGLAILVTVLGFNLLGDGIRDVMDPRYRRSIEIKG</sequence>
<evidence type="ECO:0000256" key="1">
    <source>
        <dbReference type="ARBA" id="ARBA00004651"/>
    </source>
</evidence>
<evidence type="ECO:0000256" key="6">
    <source>
        <dbReference type="ARBA" id="ARBA00023136"/>
    </source>
</evidence>
<dbReference type="PANTHER" id="PTHR43386:SF1">
    <property type="entry name" value="D,D-DIPEPTIDE TRANSPORT SYSTEM PERMEASE PROTEIN DDPC-RELATED"/>
    <property type="match status" value="1"/>
</dbReference>
<evidence type="ECO:0000313" key="10">
    <source>
        <dbReference type="EMBL" id="HGN36127.1"/>
    </source>
</evidence>
<feature type="transmembrane region" description="Helical" evidence="8">
    <location>
        <begin position="102"/>
        <end position="128"/>
    </location>
</feature>
<dbReference type="NCBIfam" id="NF045474">
    <property type="entry name" value="Opp2C"/>
    <property type="match status" value="1"/>
</dbReference>
<dbReference type="SUPFAM" id="SSF161098">
    <property type="entry name" value="MetI-like"/>
    <property type="match status" value="1"/>
</dbReference>
<dbReference type="PROSITE" id="PS50928">
    <property type="entry name" value="ABC_TM1"/>
    <property type="match status" value="1"/>
</dbReference>
<comment type="similarity">
    <text evidence="7">Belongs to the binding-protein-dependent transport system permease family. OppBC subfamily.</text>
</comment>
<dbReference type="AlphaFoldDB" id="A0A7J3I694"/>
<feature type="transmembrane region" description="Helical" evidence="8">
    <location>
        <begin position="149"/>
        <end position="175"/>
    </location>
</feature>
<dbReference type="CDD" id="cd06261">
    <property type="entry name" value="TM_PBP2"/>
    <property type="match status" value="1"/>
</dbReference>
<accession>A0A7J3I694</accession>
<feature type="transmembrane region" description="Helical" evidence="8">
    <location>
        <begin position="221"/>
        <end position="248"/>
    </location>
</feature>
<feature type="transmembrane region" description="Helical" evidence="8">
    <location>
        <begin position="36"/>
        <end position="57"/>
    </location>
</feature>
<dbReference type="Pfam" id="PF12911">
    <property type="entry name" value="OppC_N"/>
    <property type="match status" value="1"/>
</dbReference>
<dbReference type="InterPro" id="IPR035906">
    <property type="entry name" value="MetI-like_sf"/>
</dbReference>
<evidence type="ECO:0000256" key="5">
    <source>
        <dbReference type="ARBA" id="ARBA00022989"/>
    </source>
</evidence>
<proteinExistence type="inferred from homology"/>
<dbReference type="InterPro" id="IPR025966">
    <property type="entry name" value="OppC_N"/>
</dbReference>
<protein>
    <submittedName>
        <fullName evidence="10">ABC transporter permease</fullName>
    </submittedName>
</protein>
<dbReference type="GO" id="GO:0055085">
    <property type="term" value="P:transmembrane transport"/>
    <property type="evidence" value="ECO:0007669"/>
    <property type="project" value="InterPro"/>
</dbReference>
<evidence type="ECO:0000256" key="8">
    <source>
        <dbReference type="RuleBase" id="RU363032"/>
    </source>
</evidence>